<sequence>MSNISGVGNRSSRAAHFYYCANGLNGLHNQIISSLNVLIAITSFPVNLLIIVALQKITSIHPPSKLLFSCLALTDLCVGIILQPLYIAYLLSPYHSSLCYYLEYVSPVVALSLCGVSLLTSTAISVDRLFALVLGLRYRQTITRKRVWAFVIFSWLGSSSNAVVYLYGYRILLFTASAIMLLCISTSSFCYLKICRILRHHQFQVQERVYLSRPNRREVPINIARYRKTVSSALWISLVLLGCYLPFVIMIFIEYITYALIVALFFELAVTLVQLNSSLNPLLYCWKIRDVRQVVKDMVKEFFCSQIGNRSSTAHFYYCANGLNGLHKQIISSLNVLIAITSFPGNLLIIVALQKVTSIHPPSKLLFSCLALTDLCVGIILQPLNIAYMLSPHYYIVALSLCGVSLFTSTAISVERLFALVLGLRYRQTITRKRVWAFVIFSWLESSSNAVVYLYGYRILLFTASAIIFKSKKLFTSRGQIGSKYQSILYDTEKQFPVHFGYHFNNSCSVELITESIAVLLENERRKAAVKDMVKEFFCFQS</sequence>
<dbReference type="OrthoDB" id="10501035at2759"/>
<dbReference type="CDD" id="cd00637">
    <property type="entry name" value="7tm_classA_rhodopsin-like"/>
    <property type="match status" value="2"/>
</dbReference>
<dbReference type="EMBL" id="RCHS01002247">
    <property type="protein sequence ID" value="RMX48587.1"/>
    <property type="molecule type" value="Genomic_DNA"/>
</dbReference>
<dbReference type="PROSITE" id="PS50262">
    <property type="entry name" value="G_PROTEIN_RECEP_F1_2"/>
    <property type="match status" value="2"/>
</dbReference>
<dbReference type="PANTHER" id="PTHR22750">
    <property type="entry name" value="G-PROTEIN COUPLED RECEPTOR"/>
    <property type="match status" value="1"/>
</dbReference>
<feature type="transmembrane region" description="Helical" evidence="6">
    <location>
        <begin position="435"/>
        <end position="455"/>
    </location>
</feature>
<keyword evidence="5 6" id="KW-0472">Membrane</keyword>
<feature type="transmembrane region" description="Helical" evidence="6">
    <location>
        <begin position="104"/>
        <end position="126"/>
    </location>
</feature>
<evidence type="ECO:0000256" key="5">
    <source>
        <dbReference type="ARBA" id="ARBA00023136"/>
    </source>
</evidence>
<dbReference type="AlphaFoldDB" id="A0A3M6U4T8"/>
<reference evidence="8 9" key="1">
    <citation type="journal article" date="2018" name="Sci. Rep.">
        <title>Comparative analysis of the Pocillopora damicornis genome highlights role of immune system in coral evolution.</title>
        <authorList>
            <person name="Cunning R."/>
            <person name="Bay R.A."/>
            <person name="Gillette P."/>
            <person name="Baker A.C."/>
            <person name="Traylor-Knowles N."/>
        </authorList>
    </citation>
    <scope>NUCLEOTIDE SEQUENCE [LARGE SCALE GENOMIC DNA]</scope>
    <source>
        <strain evidence="8">RSMAS</strain>
        <tissue evidence="8">Whole animal</tissue>
    </source>
</reference>
<evidence type="ECO:0000313" key="8">
    <source>
        <dbReference type="EMBL" id="RMX48587.1"/>
    </source>
</evidence>
<evidence type="ECO:0000313" key="9">
    <source>
        <dbReference type="Proteomes" id="UP000275408"/>
    </source>
</evidence>
<dbReference type="SUPFAM" id="SSF81321">
    <property type="entry name" value="Family A G protein-coupled receptor-like"/>
    <property type="match status" value="2"/>
</dbReference>
<dbReference type="Gene3D" id="1.20.1070.10">
    <property type="entry name" value="Rhodopsin 7-helix transmembrane proteins"/>
    <property type="match status" value="2"/>
</dbReference>
<keyword evidence="4 6" id="KW-1133">Transmembrane helix</keyword>
<accession>A0A3M6U4T8</accession>
<protein>
    <recommendedName>
        <fullName evidence="7">G-protein coupled receptors family 1 profile domain-containing protein</fullName>
    </recommendedName>
</protein>
<feature type="domain" description="G-protein coupled receptors family 1 profile" evidence="7">
    <location>
        <begin position="345"/>
        <end position="444"/>
    </location>
</feature>
<dbReference type="GO" id="GO:0004930">
    <property type="term" value="F:G protein-coupled receptor activity"/>
    <property type="evidence" value="ECO:0007669"/>
    <property type="project" value="InterPro"/>
</dbReference>
<keyword evidence="3 6" id="KW-0812">Transmembrane</keyword>
<dbReference type="InterPro" id="IPR000276">
    <property type="entry name" value="GPCR_Rhodpsn"/>
</dbReference>
<organism evidence="8 9">
    <name type="scientific">Pocillopora damicornis</name>
    <name type="common">Cauliflower coral</name>
    <name type="synonym">Millepora damicornis</name>
    <dbReference type="NCBI Taxonomy" id="46731"/>
    <lineage>
        <taxon>Eukaryota</taxon>
        <taxon>Metazoa</taxon>
        <taxon>Cnidaria</taxon>
        <taxon>Anthozoa</taxon>
        <taxon>Hexacorallia</taxon>
        <taxon>Scleractinia</taxon>
        <taxon>Astrocoeniina</taxon>
        <taxon>Pocilloporidae</taxon>
        <taxon>Pocillopora</taxon>
    </lineage>
</organism>
<evidence type="ECO:0000256" key="6">
    <source>
        <dbReference type="SAM" id="Phobius"/>
    </source>
</evidence>
<feature type="transmembrane region" description="Helical" evidence="6">
    <location>
        <begin position="233"/>
        <end position="266"/>
    </location>
</feature>
<evidence type="ECO:0000256" key="1">
    <source>
        <dbReference type="ARBA" id="ARBA00004651"/>
    </source>
</evidence>
<dbReference type="InterPro" id="IPR017452">
    <property type="entry name" value="GPCR_Rhodpsn_7TM"/>
</dbReference>
<feature type="transmembrane region" description="Helical" evidence="6">
    <location>
        <begin position="394"/>
        <end position="414"/>
    </location>
</feature>
<feature type="domain" description="G-protein coupled receptors family 1 profile" evidence="7">
    <location>
        <begin position="46"/>
        <end position="284"/>
    </location>
</feature>
<dbReference type="GO" id="GO:0005886">
    <property type="term" value="C:plasma membrane"/>
    <property type="evidence" value="ECO:0007669"/>
    <property type="project" value="UniProtKB-SubCell"/>
</dbReference>
<keyword evidence="9" id="KW-1185">Reference proteome</keyword>
<name>A0A3M6U4T8_POCDA</name>
<feature type="transmembrane region" description="Helical" evidence="6">
    <location>
        <begin position="365"/>
        <end position="388"/>
    </location>
</feature>
<dbReference type="PRINTS" id="PR00237">
    <property type="entry name" value="GPCRRHODOPSN"/>
</dbReference>
<comment type="caution">
    <text evidence="8">The sequence shown here is derived from an EMBL/GenBank/DDBJ whole genome shotgun (WGS) entry which is preliminary data.</text>
</comment>
<keyword evidence="2" id="KW-1003">Cell membrane</keyword>
<dbReference type="Pfam" id="PF00001">
    <property type="entry name" value="7tm_1"/>
    <property type="match status" value="2"/>
</dbReference>
<evidence type="ECO:0000259" key="7">
    <source>
        <dbReference type="PROSITE" id="PS50262"/>
    </source>
</evidence>
<feature type="transmembrane region" description="Helical" evidence="6">
    <location>
        <begin position="147"/>
        <end position="167"/>
    </location>
</feature>
<comment type="subcellular location">
    <subcellularLocation>
        <location evidence="1">Cell membrane</location>
        <topology evidence="1">Multi-pass membrane protein</topology>
    </subcellularLocation>
</comment>
<feature type="transmembrane region" description="Helical" evidence="6">
    <location>
        <begin position="31"/>
        <end position="54"/>
    </location>
</feature>
<dbReference type="Proteomes" id="UP000275408">
    <property type="component" value="Unassembled WGS sequence"/>
</dbReference>
<feature type="transmembrane region" description="Helical" evidence="6">
    <location>
        <begin position="173"/>
        <end position="192"/>
    </location>
</feature>
<feature type="transmembrane region" description="Helical" evidence="6">
    <location>
        <begin position="330"/>
        <end position="353"/>
    </location>
</feature>
<evidence type="ECO:0000256" key="2">
    <source>
        <dbReference type="ARBA" id="ARBA00022475"/>
    </source>
</evidence>
<gene>
    <name evidence="8" type="ORF">pdam_00017143</name>
</gene>
<evidence type="ECO:0000256" key="4">
    <source>
        <dbReference type="ARBA" id="ARBA00022989"/>
    </source>
</evidence>
<evidence type="ECO:0000256" key="3">
    <source>
        <dbReference type="ARBA" id="ARBA00022692"/>
    </source>
</evidence>
<feature type="transmembrane region" description="Helical" evidence="6">
    <location>
        <begin position="66"/>
        <end position="92"/>
    </location>
</feature>
<proteinExistence type="predicted"/>